<comment type="caution">
    <text evidence="5">The sequence shown here is derived from an EMBL/GenBank/DDBJ whole genome shotgun (WGS) entry which is preliminary data.</text>
</comment>
<dbReference type="Gene3D" id="3.40.50.720">
    <property type="entry name" value="NAD(P)-binding Rossmann-like Domain"/>
    <property type="match status" value="1"/>
</dbReference>
<evidence type="ECO:0000256" key="2">
    <source>
        <dbReference type="ARBA" id="ARBA00022857"/>
    </source>
</evidence>
<dbReference type="GO" id="GO:0016491">
    <property type="term" value="F:oxidoreductase activity"/>
    <property type="evidence" value="ECO:0007669"/>
    <property type="project" value="UniProtKB-KW"/>
</dbReference>
<keyword evidence="2" id="KW-0521">NADP</keyword>
<dbReference type="InterPro" id="IPR002347">
    <property type="entry name" value="SDR_fam"/>
</dbReference>
<dbReference type="PRINTS" id="PR00081">
    <property type="entry name" value="GDHRDH"/>
</dbReference>
<proteinExistence type="inferred from homology"/>
<reference evidence="5 6" key="1">
    <citation type="submission" date="2017-01" db="EMBL/GenBank/DDBJ databases">
        <title>Genome Analysis of Deinococcus marmoris KOPRI26562.</title>
        <authorList>
            <person name="Kim J.H."/>
            <person name="Oh H.-M."/>
        </authorList>
    </citation>
    <scope>NUCLEOTIDE SEQUENCE [LARGE SCALE GENOMIC DNA]</scope>
    <source>
        <strain evidence="5 6">KOPRI26562</strain>
    </source>
</reference>
<keyword evidence="6" id="KW-1185">Reference proteome</keyword>
<dbReference type="EMBL" id="MSTI01000052">
    <property type="protein sequence ID" value="OLV18874.1"/>
    <property type="molecule type" value="Genomic_DNA"/>
</dbReference>
<comment type="similarity">
    <text evidence="1 4">Belongs to the short-chain dehydrogenases/reductases (SDR) family.</text>
</comment>
<dbReference type="Proteomes" id="UP000186607">
    <property type="component" value="Unassembled WGS sequence"/>
</dbReference>
<dbReference type="OrthoDB" id="5786478at2"/>
<name>A0A1U7P133_9DEIO</name>
<dbReference type="AlphaFoldDB" id="A0A1U7P133"/>
<sequence>MDDFKGKVALVTGANKGLGKQLVRRLLDHGWTVYLGSRDLARGKAAVDELQGPGRDVRLLVLDVTDGESVTQAVSHIEQGSGLLDLLVNNAGISVGGHHPSQTDIEDVRAVFETNFFGPFRLSQAMLPLLRKSETPSIINVSSDLGSMGLIGYPDGAHARTQLFAYQSSKVAQNGLTVLLAKDLYAEGIRVNAVNPGFTATDITGFRGDRTVEVAVEESLLKYALQGKDGPTGGFFTGRGSLPW</sequence>
<accession>A0A1U7P133</accession>
<dbReference type="Pfam" id="PF00106">
    <property type="entry name" value="adh_short"/>
    <property type="match status" value="1"/>
</dbReference>
<evidence type="ECO:0000256" key="1">
    <source>
        <dbReference type="ARBA" id="ARBA00006484"/>
    </source>
</evidence>
<gene>
    <name evidence="5" type="ORF">BOO71_0004504</name>
</gene>
<dbReference type="SUPFAM" id="SSF51735">
    <property type="entry name" value="NAD(P)-binding Rossmann-fold domains"/>
    <property type="match status" value="1"/>
</dbReference>
<dbReference type="PANTHER" id="PTHR43490:SF99">
    <property type="entry name" value="SHORT-CHAIN DEHYDROGENASE_REDUCTASE"/>
    <property type="match status" value="1"/>
</dbReference>
<evidence type="ECO:0000313" key="6">
    <source>
        <dbReference type="Proteomes" id="UP000186607"/>
    </source>
</evidence>
<protein>
    <submittedName>
        <fullName evidence="5">Short-chain dehydrogenase/reductase SDR</fullName>
    </submittedName>
</protein>
<organism evidence="5 6">
    <name type="scientific">Deinococcus marmoris</name>
    <dbReference type="NCBI Taxonomy" id="249408"/>
    <lineage>
        <taxon>Bacteria</taxon>
        <taxon>Thermotogati</taxon>
        <taxon>Deinococcota</taxon>
        <taxon>Deinococci</taxon>
        <taxon>Deinococcales</taxon>
        <taxon>Deinococcaceae</taxon>
        <taxon>Deinococcus</taxon>
    </lineage>
</organism>
<evidence type="ECO:0000256" key="3">
    <source>
        <dbReference type="ARBA" id="ARBA00023002"/>
    </source>
</evidence>
<dbReference type="STRING" id="249408.BOO71_0004504"/>
<dbReference type="PRINTS" id="PR00080">
    <property type="entry name" value="SDRFAMILY"/>
</dbReference>
<dbReference type="InterPro" id="IPR036291">
    <property type="entry name" value="NAD(P)-bd_dom_sf"/>
</dbReference>
<dbReference type="RefSeq" id="WP_075831375.1">
    <property type="nucleotide sequence ID" value="NZ_MSTI01000052.1"/>
</dbReference>
<keyword evidence="3" id="KW-0560">Oxidoreductase</keyword>
<evidence type="ECO:0000313" key="5">
    <source>
        <dbReference type="EMBL" id="OLV18874.1"/>
    </source>
</evidence>
<evidence type="ECO:0000256" key="4">
    <source>
        <dbReference type="RuleBase" id="RU000363"/>
    </source>
</evidence>
<dbReference type="PANTHER" id="PTHR43490">
    <property type="entry name" value="(+)-NEOMENTHOL DEHYDROGENASE"/>
    <property type="match status" value="1"/>
</dbReference>